<evidence type="ECO:0000256" key="2">
    <source>
        <dbReference type="SAM" id="Phobius"/>
    </source>
</evidence>
<organism evidence="3 4">
    <name type="scientific">Phyllosticta citriasiana</name>
    <dbReference type="NCBI Taxonomy" id="595635"/>
    <lineage>
        <taxon>Eukaryota</taxon>
        <taxon>Fungi</taxon>
        <taxon>Dikarya</taxon>
        <taxon>Ascomycota</taxon>
        <taxon>Pezizomycotina</taxon>
        <taxon>Dothideomycetes</taxon>
        <taxon>Dothideomycetes incertae sedis</taxon>
        <taxon>Botryosphaeriales</taxon>
        <taxon>Phyllostictaceae</taxon>
        <taxon>Phyllosticta</taxon>
    </lineage>
</organism>
<keyword evidence="2" id="KW-0472">Membrane</keyword>
<evidence type="ECO:0000313" key="4">
    <source>
        <dbReference type="Proteomes" id="UP001363622"/>
    </source>
</evidence>
<keyword evidence="4" id="KW-1185">Reference proteome</keyword>
<keyword evidence="2" id="KW-0812">Transmembrane</keyword>
<protein>
    <submittedName>
        <fullName evidence="3">Uncharacterized protein</fullName>
    </submittedName>
</protein>
<feature type="transmembrane region" description="Helical" evidence="2">
    <location>
        <begin position="12"/>
        <end position="37"/>
    </location>
</feature>
<accession>A0ABR1KX67</accession>
<dbReference type="EMBL" id="JBBPHU010000001">
    <property type="protein sequence ID" value="KAK7523459.1"/>
    <property type="molecule type" value="Genomic_DNA"/>
</dbReference>
<dbReference type="Proteomes" id="UP001363622">
    <property type="component" value="Unassembled WGS sequence"/>
</dbReference>
<proteinExistence type="predicted"/>
<evidence type="ECO:0000313" key="3">
    <source>
        <dbReference type="EMBL" id="KAK7523459.1"/>
    </source>
</evidence>
<evidence type="ECO:0000256" key="1">
    <source>
        <dbReference type="SAM" id="MobiDB-lite"/>
    </source>
</evidence>
<feature type="region of interest" description="Disordered" evidence="1">
    <location>
        <begin position="86"/>
        <end position="112"/>
    </location>
</feature>
<name>A0ABR1KX67_9PEZI</name>
<comment type="caution">
    <text evidence="3">The sequence shown here is derived from an EMBL/GenBank/DDBJ whole genome shotgun (WGS) entry which is preliminary data.</text>
</comment>
<feature type="region of interest" description="Disordered" evidence="1">
    <location>
        <begin position="218"/>
        <end position="257"/>
    </location>
</feature>
<feature type="region of interest" description="Disordered" evidence="1">
    <location>
        <begin position="154"/>
        <end position="179"/>
    </location>
</feature>
<gene>
    <name evidence="3" type="ORF">IWZ03DRAFT_4382</name>
</gene>
<keyword evidence="2" id="KW-1133">Transmembrane helix</keyword>
<feature type="compositionally biased region" description="Low complexity" evidence="1">
    <location>
        <begin position="232"/>
        <end position="257"/>
    </location>
</feature>
<reference evidence="3 4" key="1">
    <citation type="submission" date="2024-04" db="EMBL/GenBank/DDBJ databases">
        <title>Phyllosticta paracitricarpa is synonymous to the EU quarantine fungus P. citricarpa based on phylogenomic analyses.</title>
        <authorList>
            <consortium name="Lawrence Berkeley National Laboratory"/>
            <person name="Van Ingen-Buijs V.A."/>
            <person name="Van Westerhoven A.C."/>
            <person name="Haridas S."/>
            <person name="Skiadas P."/>
            <person name="Martin F."/>
            <person name="Groenewald J.Z."/>
            <person name="Crous P.W."/>
            <person name="Seidl M.F."/>
        </authorList>
    </citation>
    <scope>NUCLEOTIDE SEQUENCE [LARGE SCALE GENOMIC DNA]</scope>
    <source>
        <strain evidence="3 4">CBS 123371</strain>
    </source>
</reference>
<sequence length="257" mass="28084">MFNPLYLLGPPILILLSLPLVALAIVTTTLAFVTLFFRVSIVYFELGVALFHTWLFNDTSFHNPPKPRVAASSGYSSPQRYHRSRRSSAASLGLSQDLTAPRQPPTKSESFASLFSTAGPNRDFEGVGGWRMPGDGQEEALWIGINSRLELPAVKPERQRKHHRSLTGGSQKFSWSPDAIRMSPVQSRARTPNANEGSGSPDEYFTLQAYKRLGGSVETLGSSRIDERRKSSGASSTCSTSSSGRTPRTSARSALHV</sequence>